<dbReference type="PANTHER" id="PTHR43135:SF3">
    <property type="entry name" value="ALPHA-D-RIBOSE 1-METHYLPHOSPHONATE 5-TRIPHOSPHATE DIPHOSPHATASE"/>
    <property type="match status" value="1"/>
</dbReference>
<dbReference type="InterPro" id="IPR032466">
    <property type="entry name" value="Metal_Hydrolase"/>
</dbReference>
<dbReference type="Gene3D" id="1.20.58.520">
    <property type="entry name" value="Amidohydrolase"/>
    <property type="match status" value="1"/>
</dbReference>
<dbReference type="Proteomes" id="UP000276029">
    <property type="component" value="Unassembled WGS sequence"/>
</dbReference>
<dbReference type="InterPro" id="IPR011059">
    <property type="entry name" value="Metal-dep_hydrolase_composite"/>
</dbReference>
<dbReference type="InterPro" id="IPR051781">
    <property type="entry name" value="Metallo-dep_Hydrolase"/>
</dbReference>
<dbReference type="Gene3D" id="3.30.110.90">
    <property type="entry name" value="Amidohydrolase"/>
    <property type="match status" value="1"/>
</dbReference>
<dbReference type="EMBL" id="AP018711">
    <property type="protein sequence ID" value="BBE35303.1"/>
    <property type="molecule type" value="Genomic_DNA"/>
</dbReference>
<evidence type="ECO:0000259" key="1">
    <source>
        <dbReference type="Pfam" id="PF01979"/>
    </source>
</evidence>
<dbReference type="RefSeq" id="WP_121053121.1">
    <property type="nucleotide sequence ID" value="NZ_AP018711.1"/>
</dbReference>
<evidence type="ECO:0000313" key="3">
    <source>
        <dbReference type="EMBL" id="RKS86588.1"/>
    </source>
</evidence>
<dbReference type="SUPFAM" id="SSF51338">
    <property type="entry name" value="Composite domain of metallo-dependent hydrolases"/>
    <property type="match status" value="1"/>
</dbReference>
<dbReference type="EMBL" id="RBWX01000010">
    <property type="protein sequence ID" value="RKS86588.1"/>
    <property type="molecule type" value="Genomic_DNA"/>
</dbReference>
<proteinExistence type="predicted"/>
<evidence type="ECO:0000313" key="2">
    <source>
        <dbReference type="EMBL" id="BBE35303.1"/>
    </source>
</evidence>
<dbReference type="Proteomes" id="UP000275727">
    <property type="component" value="Chromosome"/>
</dbReference>
<evidence type="ECO:0000313" key="5">
    <source>
        <dbReference type="Proteomes" id="UP000276029"/>
    </source>
</evidence>
<organism evidence="2 4">
    <name type="scientific">Sphingosinicella microcystinivorans</name>
    <dbReference type="NCBI Taxonomy" id="335406"/>
    <lineage>
        <taxon>Bacteria</taxon>
        <taxon>Pseudomonadati</taxon>
        <taxon>Pseudomonadota</taxon>
        <taxon>Alphaproteobacteria</taxon>
        <taxon>Sphingomonadales</taxon>
        <taxon>Sphingosinicellaceae</taxon>
        <taxon>Sphingosinicella</taxon>
    </lineage>
</organism>
<protein>
    <submittedName>
        <fullName evidence="3">Imidazolonepropionase-like amidohydrolase</fullName>
    </submittedName>
</protein>
<dbReference type="AlphaFoldDB" id="A0AAD1D7H1"/>
<reference evidence="2 4" key="1">
    <citation type="submission" date="2018-06" db="EMBL/GenBank/DDBJ databases">
        <title>Complete Genome Sequence of the Microcystin-Degrading Bacterium Sphingosinicella microcystinivorans Strain B-9.</title>
        <authorList>
            <person name="Jin H."/>
            <person name="Nishizawa T."/>
            <person name="Guo Y."/>
            <person name="Nishizawa A."/>
            <person name="Park H."/>
            <person name="Kato H."/>
            <person name="Tsuji K."/>
            <person name="Harada K."/>
        </authorList>
    </citation>
    <scope>NUCLEOTIDE SEQUENCE [LARGE SCALE GENOMIC DNA]</scope>
    <source>
        <strain evidence="2 4">B9</strain>
    </source>
</reference>
<dbReference type="Gene3D" id="3.40.50.10910">
    <property type="entry name" value="Amidohydrolase"/>
    <property type="match status" value="1"/>
</dbReference>
<reference evidence="3 5" key="2">
    <citation type="submission" date="2018-10" db="EMBL/GenBank/DDBJ databases">
        <title>Genomic Encyclopedia of Type Strains, Phase IV (KMG-IV): sequencing the most valuable type-strain genomes for metagenomic binning, comparative biology and taxonomic classification.</title>
        <authorList>
            <person name="Goeker M."/>
        </authorList>
    </citation>
    <scope>NUCLEOTIDE SEQUENCE [LARGE SCALE GENOMIC DNA]</scope>
    <source>
        <strain evidence="3 5">DSM 19791</strain>
    </source>
</reference>
<name>A0AAD1D7H1_SPHMI</name>
<dbReference type="SUPFAM" id="SSF51556">
    <property type="entry name" value="Metallo-dependent hydrolases"/>
    <property type="match status" value="1"/>
</dbReference>
<feature type="domain" description="Amidohydrolase-related" evidence="1">
    <location>
        <begin position="132"/>
        <end position="500"/>
    </location>
</feature>
<keyword evidence="5" id="KW-1185">Reference proteome</keyword>
<accession>A0AAD1D7H1</accession>
<dbReference type="KEGG" id="smic:SmB9_29610"/>
<evidence type="ECO:0000313" key="4">
    <source>
        <dbReference type="Proteomes" id="UP000275727"/>
    </source>
</evidence>
<dbReference type="InterPro" id="IPR006680">
    <property type="entry name" value="Amidohydro-rel"/>
</dbReference>
<sequence length="525" mass="56528">MSHSQRNMHDTGCPCTMHRLMAAGMLVAGMRMGTGPASPDADGPFPSFSDEMAREPTDYAMAEARATAGLFEVADAGQLVVITNVTVLPMTATERLESRDVVLRDGRIAGIEAAGSVRADGAIHVDGTGKYLMPGLTDIHQHPTLHVFAQMYAPLVGPDISAHDLTLPYDLVNFQYLAGGVTRIQVMAGTIEEMAMRDAIRAGRYHGPHMRIGMLIDGSPMVWSPLMTLIANDREGGRKAVESIVERGFDFVKTYTQLNAEAYAGVAEAARAIGIESCGHVPRAVLPEDALAQGQTGIAHVMEYFWNNRAEDRVSDARFAMLAKTTAEHGAIVQTTLTASRALEYDCGYMSAAEFDLSVAKDHLLRYIMREESPFIQGWRADPVIMAGSVDAIAHSVRMTQALLAEGVTILPGTDIFPSAITGKHTVHDEIEMFVNRVGMSPLDTLKAATIKCAEYQGDSANAGTVEIGKRADLVLLDVDPTADITATNAIDTVFINGAILRKAARAEGIKRLEAAYDAMPVPRV</sequence>
<dbReference type="PANTHER" id="PTHR43135">
    <property type="entry name" value="ALPHA-D-RIBOSE 1-METHYLPHOSPHONATE 5-TRIPHOSPHATE DIPHOSPHATASE"/>
    <property type="match status" value="1"/>
</dbReference>
<dbReference type="GO" id="GO:0016810">
    <property type="term" value="F:hydrolase activity, acting on carbon-nitrogen (but not peptide) bonds"/>
    <property type="evidence" value="ECO:0007669"/>
    <property type="project" value="InterPro"/>
</dbReference>
<dbReference type="Gene3D" id="2.30.40.10">
    <property type="entry name" value="Urease, subunit C, domain 1"/>
    <property type="match status" value="1"/>
</dbReference>
<dbReference type="Pfam" id="PF01979">
    <property type="entry name" value="Amidohydro_1"/>
    <property type="match status" value="1"/>
</dbReference>
<gene>
    <name evidence="3" type="ORF">DFR51_3302</name>
    <name evidence="2" type="ORF">SmB9_29610</name>
</gene>